<evidence type="ECO:0000256" key="2">
    <source>
        <dbReference type="ARBA" id="ARBA00022540"/>
    </source>
</evidence>
<dbReference type="Gene3D" id="3.30.760.10">
    <property type="entry name" value="RNA Cap, Translation Initiation Factor Eif4e"/>
    <property type="match status" value="1"/>
</dbReference>
<dbReference type="OrthoDB" id="17977at2759"/>
<name>A0A8X6N9V3_NEPPI</name>
<keyword evidence="8" id="KW-1185">Reference proteome</keyword>
<evidence type="ECO:0000256" key="4">
    <source>
        <dbReference type="ARBA" id="ARBA00022884"/>
    </source>
</evidence>
<sequence length="200" mass="23125">MEITEKLEVAETTAMCKTNDNFPVPLNTSWTFWIDKTERGVSAAEYEASLQKVYTVSTVQAFWSVYNNIPDVQELKRKYSYHLMRGERRPLWEDEENHKGGSWHFKTNKHDSPRAWKELLLAAIGEQFVDFLSKGDDVCGVSVTVRDKDDIVQIWNSDASVNNDIKSKVYDLLPGVKFIAEFYRAHNTHRSYEGGKGFNY</sequence>
<dbReference type="Proteomes" id="UP000887013">
    <property type="component" value="Unassembled WGS sequence"/>
</dbReference>
<gene>
    <name evidence="7" type="primary">eif4e3-b</name>
    <name evidence="7" type="ORF">NPIL_305151</name>
</gene>
<dbReference type="EMBL" id="BMAW01102198">
    <property type="protein sequence ID" value="GFT03109.1"/>
    <property type="molecule type" value="Genomic_DNA"/>
</dbReference>
<evidence type="ECO:0000256" key="5">
    <source>
        <dbReference type="ARBA" id="ARBA00022917"/>
    </source>
</evidence>
<dbReference type="InterPro" id="IPR023398">
    <property type="entry name" value="TIF_eIF4e-like"/>
</dbReference>
<evidence type="ECO:0000313" key="8">
    <source>
        <dbReference type="Proteomes" id="UP000887013"/>
    </source>
</evidence>
<keyword evidence="3" id="KW-0810">Translation regulation</keyword>
<dbReference type="AlphaFoldDB" id="A0A8X6N9V3"/>
<reference evidence="7" key="1">
    <citation type="submission" date="2020-08" db="EMBL/GenBank/DDBJ databases">
        <title>Multicomponent nature underlies the extraordinary mechanical properties of spider dragline silk.</title>
        <authorList>
            <person name="Kono N."/>
            <person name="Nakamura H."/>
            <person name="Mori M."/>
            <person name="Yoshida Y."/>
            <person name="Ohtoshi R."/>
            <person name="Malay A.D."/>
            <person name="Moran D.A.P."/>
            <person name="Tomita M."/>
            <person name="Numata K."/>
            <person name="Arakawa K."/>
        </authorList>
    </citation>
    <scope>NUCLEOTIDE SEQUENCE</scope>
</reference>
<dbReference type="SUPFAM" id="SSF55418">
    <property type="entry name" value="eIF4e-like"/>
    <property type="match status" value="1"/>
</dbReference>
<keyword evidence="5 6" id="KW-0648">Protein biosynthesis</keyword>
<comment type="similarity">
    <text evidence="1 6">Belongs to the eukaryotic initiation factor 4E family.</text>
</comment>
<evidence type="ECO:0000256" key="6">
    <source>
        <dbReference type="RuleBase" id="RU004374"/>
    </source>
</evidence>
<dbReference type="PANTHER" id="PTHR11960">
    <property type="entry name" value="EUKARYOTIC TRANSLATION INITIATION FACTOR 4E RELATED"/>
    <property type="match status" value="1"/>
</dbReference>
<protein>
    <submittedName>
        <fullName evidence="7">Eukaryotic translation initiation factor 4E type 3-B</fullName>
    </submittedName>
</protein>
<dbReference type="InterPro" id="IPR001040">
    <property type="entry name" value="TIF_eIF_4E"/>
</dbReference>
<dbReference type="Pfam" id="PF01652">
    <property type="entry name" value="IF4E"/>
    <property type="match status" value="1"/>
</dbReference>
<accession>A0A8X6N9V3</accession>
<dbReference type="GO" id="GO:0006417">
    <property type="term" value="P:regulation of translation"/>
    <property type="evidence" value="ECO:0007669"/>
    <property type="project" value="UniProtKB-KW"/>
</dbReference>
<comment type="caution">
    <text evidence="7">The sequence shown here is derived from an EMBL/GenBank/DDBJ whole genome shotgun (WGS) entry which is preliminary data.</text>
</comment>
<dbReference type="FunFam" id="3.30.760.10:FF:000007">
    <property type="entry name" value="Eukaryotic translation initiation factor 4E family member 3"/>
    <property type="match status" value="1"/>
</dbReference>
<dbReference type="PANTHER" id="PTHR11960:SF66">
    <property type="entry name" value="EUKARYOTIC TRANSLATION INITIATION FACTOR 4E TYPE 3"/>
    <property type="match status" value="1"/>
</dbReference>
<evidence type="ECO:0000313" key="7">
    <source>
        <dbReference type="EMBL" id="GFT03109.1"/>
    </source>
</evidence>
<evidence type="ECO:0000256" key="3">
    <source>
        <dbReference type="ARBA" id="ARBA00022845"/>
    </source>
</evidence>
<organism evidence="7 8">
    <name type="scientific">Nephila pilipes</name>
    <name type="common">Giant wood spider</name>
    <name type="synonym">Nephila maculata</name>
    <dbReference type="NCBI Taxonomy" id="299642"/>
    <lineage>
        <taxon>Eukaryota</taxon>
        <taxon>Metazoa</taxon>
        <taxon>Ecdysozoa</taxon>
        <taxon>Arthropoda</taxon>
        <taxon>Chelicerata</taxon>
        <taxon>Arachnida</taxon>
        <taxon>Araneae</taxon>
        <taxon>Araneomorphae</taxon>
        <taxon>Entelegynae</taxon>
        <taxon>Araneoidea</taxon>
        <taxon>Nephilidae</taxon>
        <taxon>Nephila</taxon>
    </lineage>
</organism>
<dbReference type="GO" id="GO:0000340">
    <property type="term" value="F:RNA 7-methylguanosine cap binding"/>
    <property type="evidence" value="ECO:0007669"/>
    <property type="project" value="TreeGrafter"/>
</dbReference>
<dbReference type="GO" id="GO:0016281">
    <property type="term" value="C:eukaryotic translation initiation factor 4F complex"/>
    <property type="evidence" value="ECO:0007669"/>
    <property type="project" value="TreeGrafter"/>
</dbReference>
<dbReference type="GO" id="GO:0003743">
    <property type="term" value="F:translation initiation factor activity"/>
    <property type="evidence" value="ECO:0007669"/>
    <property type="project" value="UniProtKB-KW"/>
</dbReference>
<proteinExistence type="inferred from homology"/>
<evidence type="ECO:0000256" key="1">
    <source>
        <dbReference type="ARBA" id="ARBA00009860"/>
    </source>
</evidence>
<keyword evidence="4 6" id="KW-0694">RNA-binding</keyword>
<keyword evidence="2 6" id="KW-0396">Initiation factor</keyword>